<reference evidence="5 6" key="1">
    <citation type="journal article" date="2020" name="J. Phycol.">
        <title>Comparative genome analysis reveals Cyanidiococcus gen. nov., a new extremophilic red algal genus sister to Cyanidioschyzon (Cyanidioschyzonaceae, Rhodophyta).</title>
        <authorList>
            <person name="Liu S.-L."/>
            <person name="Chiang Y.-R."/>
            <person name="Yoon H.S."/>
            <person name="Fu H.-Y."/>
        </authorList>
    </citation>
    <scope>NUCLEOTIDE SEQUENCE [LARGE SCALE GENOMIC DNA]</scope>
    <source>
        <strain evidence="5 6">THAL066</strain>
    </source>
</reference>
<comment type="caution">
    <text evidence="5">The sequence shown here is derived from an EMBL/GenBank/DDBJ whole genome shotgun (WGS) entry which is preliminary data.</text>
</comment>
<evidence type="ECO:0000256" key="2">
    <source>
        <dbReference type="ARBA" id="ARBA00023002"/>
    </source>
</evidence>
<dbReference type="Proteomes" id="UP000530660">
    <property type="component" value="Unassembled WGS sequence"/>
</dbReference>
<sequence>MEQKLCVCVLGLGEMGKIHAESLRRLGGVELALASKRSKSLQELGVRLYVPEQLRFSSYEEAIASPLVHAVVVATAPSEHTQQIIAASRAGKHIFCEKPLGLSVESAQEALSCLERVQAEREESERKIFMIGFMRRFDPAYVRGKELVESGVLGQPTVLKCTSGDAEYPAKYQRDVGYNSLLLDLAVHDIDLARWLLAAEVHRVHVVCRSLVYPQLAELGDADNAIVTFEMDNGTVASAHFCRAFGYGYNVTSELVCQRGTVFLGELRRAGDAVRVANTAGALSERIAPVFAERFELAFQREMEVFAQAIRAGVLPTGAPGALDGLQATRVAEALVRSWQTGLPQLVL</sequence>
<evidence type="ECO:0000259" key="4">
    <source>
        <dbReference type="Pfam" id="PF22725"/>
    </source>
</evidence>
<accession>A0A7J7IMP3</accession>
<dbReference type="GO" id="GO:0016491">
    <property type="term" value="F:oxidoreductase activity"/>
    <property type="evidence" value="ECO:0007669"/>
    <property type="project" value="UniProtKB-KW"/>
</dbReference>
<dbReference type="SUPFAM" id="SSF55347">
    <property type="entry name" value="Glyceraldehyde-3-phosphate dehydrogenase-like, C-terminal domain"/>
    <property type="match status" value="1"/>
</dbReference>
<dbReference type="Gene3D" id="3.40.50.720">
    <property type="entry name" value="NAD(P)-binding Rossmann-like Domain"/>
    <property type="match status" value="1"/>
</dbReference>
<gene>
    <name evidence="5" type="ORF">F1559_002470</name>
</gene>
<dbReference type="SUPFAM" id="SSF51735">
    <property type="entry name" value="NAD(P)-binding Rossmann-fold domains"/>
    <property type="match status" value="1"/>
</dbReference>
<feature type="domain" description="Gfo/Idh/MocA-like oxidoreductase N-terminal" evidence="3">
    <location>
        <begin position="7"/>
        <end position="116"/>
    </location>
</feature>
<evidence type="ECO:0000259" key="3">
    <source>
        <dbReference type="Pfam" id="PF01408"/>
    </source>
</evidence>
<dbReference type="PANTHER" id="PTHR42840">
    <property type="entry name" value="NAD(P)-BINDING ROSSMANN-FOLD SUPERFAMILY PROTEIN-RELATED"/>
    <property type="match status" value="1"/>
</dbReference>
<dbReference type="Gene3D" id="3.30.360.10">
    <property type="entry name" value="Dihydrodipicolinate Reductase, domain 2"/>
    <property type="match status" value="1"/>
</dbReference>
<keyword evidence="2" id="KW-0560">Oxidoreductase</keyword>
<protein>
    <recommendedName>
        <fullName evidence="7">Inositol 2-dehydrogenase</fullName>
    </recommendedName>
</protein>
<dbReference type="AlphaFoldDB" id="A0A7J7IMP3"/>
<keyword evidence="6" id="KW-1185">Reference proteome</keyword>
<evidence type="ECO:0000313" key="5">
    <source>
        <dbReference type="EMBL" id="KAF6003844.1"/>
    </source>
</evidence>
<dbReference type="Pfam" id="PF22725">
    <property type="entry name" value="GFO_IDH_MocA_C3"/>
    <property type="match status" value="1"/>
</dbReference>
<feature type="domain" description="GFO/IDH/MocA-like oxidoreductase" evidence="4">
    <location>
        <begin position="144"/>
        <end position="262"/>
    </location>
</feature>
<dbReference type="GO" id="GO:0000166">
    <property type="term" value="F:nucleotide binding"/>
    <property type="evidence" value="ECO:0007669"/>
    <property type="project" value="InterPro"/>
</dbReference>
<proteinExistence type="inferred from homology"/>
<evidence type="ECO:0008006" key="7">
    <source>
        <dbReference type="Google" id="ProtNLM"/>
    </source>
</evidence>
<dbReference type="InterPro" id="IPR000683">
    <property type="entry name" value="Gfo/Idh/MocA-like_OxRdtase_N"/>
</dbReference>
<dbReference type="Pfam" id="PF01408">
    <property type="entry name" value="GFO_IDH_MocA"/>
    <property type="match status" value="1"/>
</dbReference>
<dbReference type="PANTHER" id="PTHR42840:SF3">
    <property type="entry name" value="BINDING ROSSMANN FOLD OXIDOREDUCTASE, PUTATIVE (AFU_ORTHOLOGUE AFUA_2G10240)-RELATED"/>
    <property type="match status" value="1"/>
</dbReference>
<evidence type="ECO:0000313" key="6">
    <source>
        <dbReference type="Proteomes" id="UP000530660"/>
    </source>
</evidence>
<dbReference type="OrthoDB" id="446809at2759"/>
<dbReference type="InterPro" id="IPR055170">
    <property type="entry name" value="GFO_IDH_MocA-like_dom"/>
</dbReference>
<name>A0A7J7IMP3_9RHOD</name>
<comment type="similarity">
    <text evidence="1">Belongs to the Gfo/Idh/MocA family.</text>
</comment>
<dbReference type="EMBL" id="VWRR01000005">
    <property type="protein sequence ID" value="KAF6003844.1"/>
    <property type="molecule type" value="Genomic_DNA"/>
</dbReference>
<evidence type="ECO:0000256" key="1">
    <source>
        <dbReference type="ARBA" id="ARBA00010928"/>
    </source>
</evidence>
<dbReference type="InterPro" id="IPR036291">
    <property type="entry name" value="NAD(P)-bd_dom_sf"/>
</dbReference>
<organism evidence="5 6">
    <name type="scientific">Cyanidiococcus yangmingshanensis</name>
    <dbReference type="NCBI Taxonomy" id="2690220"/>
    <lineage>
        <taxon>Eukaryota</taxon>
        <taxon>Rhodophyta</taxon>
        <taxon>Bangiophyceae</taxon>
        <taxon>Cyanidiales</taxon>
        <taxon>Cyanidiaceae</taxon>
        <taxon>Cyanidiococcus</taxon>
    </lineage>
</organism>